<organism evidence="1 2">
    <name type="scientific">Peronospora matthiolae</name>
    <dbReference type="NCBI Taxonomy" id="2874970"/>
    <lineage>
        <taxon>Eukaryota</taxon>
        <taxon>Sar</taxon>
        <taxon>Stramenopiles</taxon>
        <taxon>Oomycota</taxon>
        <taxon>Peronosporomycetes</taxon>
        <taxon>Peronosporales</taxon>
        <taxon>Peronosporaceae</taxon>
        <taxon>Peronospora</taxon>
    </lineage>
</organism>
<protein>
    <submittedName>
        <fullName evidence="1">Uncharacterized protein</fullName>
    </submittedName>
</protein>
<dbReference type="EMBL" id="CAKLBY020000066">
    <property type="protein sequence ID" value="CAK7922805.1"/>
    <property type="molecule type" value="Genomic_DNA"/>
</dbReference>
<evidence type="ECO:0000313" key="2">
    <source>
        <dbReference type="Proteomes" id="UP001162060"/>
    </source>
</evidence>
<sequence length="66" mass="7380">MVIVLGEPSKFRSILDTALCDAGKALEALRHMEKICSRRGTYIKHEQLDVEKVGSIGKIRLEVRGL</sequence>
<gene>
    <name evidence="1" type="ORF">PM001_LOCUS7976</name>
</gene>
<accession>A0AAV1TMN2</accession>
<dbReference type="Proteomes" id="UP001162060">
    <property type="component" value="Unassembled WGS sequence"/>
</dbReference>
<evidence type="ECO:0000313" key="1">
    <source>
        <dbReference type="EMBL" id="CAK7922805.1"/>
    </source>
</evidence>
<dbReference type="AlphaFoldDB" id="A0AAV1TMN2"/>
<reference evidence="1" key="1">
    <citation type="submission" date="2024-01" db="EMBL/GenBank/DDBJ databases">
        <authorList>
            <person name="Webb A."/>
        </authorList>
    </citation>
    <scope>NUCLEOTIDE SEQUENCE</scope>
    <source>
        <strain evidence="1">Pm1</strain>
    </source>
</reference>
<name>A0AAV1TMN2_9STRA</name>
<proteinExistence type="predicted"/>
<comment type="caution">
    <text evidence="1">The sequence shown here is derived from an EMBL/GenBank/DDBJ whole genome shotgun (WGS) entry which is preliminary data.</text>
</comment>